<keyword evidence="7" id="KW-0805">Transcription regulation</keyword>
<feature type="region of interest" description="Disordered" evidence="12">
    <location>
        <begin position="105"/>
        <end position="129"/>
    </location>
</feature>
<evidence type="ECO:0000256" key="10">
    <source>
        <dbReference type="ARBA" id="ARBA00023242"/>
    </source>
</evidence>
<evidence type="ECO:0000256" key="7">
    <source>
        <dbReference type="ARBA" id="ARBA00023015"/>
    </source>
</evidence>
<dbReference type="FunFam" id="3.30.160.60:FF:000075">
    <property type="entry name" value="Putative zinc finger protein 536"/>
    <property type="match status" value="1"/>
</dbReference>
<sequence>MHVRKHKLASFQAERGTGKVAADPAPSAEAGASRAAVVGANGIAATPEGMEGEGFARDEGHGLLPCMFCHQSFRHPGELHHHVVIRHRPTLCEPAVLRVEEGLLSPNEDSVAMSSPEEQEENGEDEDGELSCKVCGQACESALGLETHLRKHKDSFTYSCVACGRRFKEPWFLKNHMRTHSSKARNKSQQDSEGPTTINDVVLEQTPGAVASPYKMCMVCGFLFPTKESLKEHVKVHTKEAAEDEEKVEDGSSHGDETMSQGAFLQILNLNRLSSQTDSRPAKLGKWIAELDPFNTYQAWQLATKGKVAVGRETVKDPGHVANSENEEESSDKEDHPGDHWVLEKSSHVAENLEKPKSMKSNSLGGVVVNGQSACAADVDVDQKLSQSKLKPTNCATCGRIFRTYHQLVLHSRVHRKGRKSVENPLTSVEGGTGFNGESQPSDSVTTTEERSPGADKPEEGSEEGSEDGVLGEGLCSGEKPHRCPLCNYAAAQKTSLKYHLERHHKPEQKKAPEEKSDSLSKNPSTSPPLDPGPTGSDESADSKRLFADSLSAVKDFDTDMEPMSLNNKYSLSFGGAMEDYCDQSQSNLFENPLNLCTKPFLQSLCSLQGNASTSVSKSALPSSTCPFCTYRTFYPEVLVMHQRLVHKYNSDPSPLNGIRGAALSGLVKGRRTGCPPALLGKDVPSFPATKEMNPRLSRRTKSPLPAAPLHTSSLMLGKVKPSSHQPGLDMVQMLERGGPSESGNGKRNMPEKSRIKLDSESDRPGGGPIFRYDSPWASPNAGKVCLTNTFENQGALDSHEPTAKRMKANNNPLKNDQILFGSRRNVQGRNVKLLSQEMSPVQAKNSGVSSKQGPFFDSNGVDGHWNVLNVLKSYSPQNLASLYSTCGPSNYRDPNMGQEGMCDLSCLG</sequence>
<accession>A0A4W3IYK4</accession>
<reference evidence="15" key="1">
    <citation type="journal article" date="2006" name="Science">
        <title>Ancient noncoding elements conserved in the human genome.</title>
        <authorList>
            <person name="Venkatesh B."/>
            <person name="Kirkness E.F."/>
            <person name="Loh Y.H."/>
            <person name="Halpern A.L."/>
            <person name="Lee A.P."/>
            <person name="Johnson J."/>
            <person name="Dandona N."/>
            <person name="Viswanathan L.D."/>
            <person name="Tay A."/>
            <person name="Venter J.C."/>
            <person name="Strausberg R.L."/>
            <person name="Brenner S."/>
        </authorList>
    </citation>
    <scope>NUCLEOTIDE SEQUENCE [LARGE SCALE GENOMIC DNA]</scope>
</reference>
<feature type="compositionally biased region" description="Basic and acidic residues" evidence="12">
    <location>
        <begin position="749"/>
        <end position="764"/>
    </location>
</feature>
<reference evidence="14" key="5">
    <citation type="submission" date="2025-09" db="UniProtKB">
        <authorList>
            <consortium name="Ensembl"/>
        </authorList>
    </citation>
    <scope>IDENTIFICATION</scope>
</reference>
<feature type="compositionally biased region" description="Acidic residues" evidence="12">
    <location>
        <begin position="117"/>
        <end position="129"/>
    </location>
</feature>
<keyword evidence="8" id="KW-0238">DNA-binding</keyword>
<dbReference type="InterPro" id="IPR051967">
    <property type="entry name" value="Krueppel_C2H2-ZF"/>
</dbReference>
<name>A0A4W3IYK4_CALMI</name>
<dbReference type="SMART" id="SM00355">
    <property type="entry name" value="ZnF_C2H2"/>
    <property type="match status" value="7"/>
</dbReference>
<reference evidence="15" key="2">
    <citation type="journal article" date="2007" name="PLoS Biol.">
        <title>Survey sequencing and comparative analysis of the elephant shark (Callorhinchus milii) genome.</title>
        <authorList>
            <person name="Venkatesh B."/>
            <person name="Kirkness E.F."/>
            <person name="Loh Y.H."/>
            <person name="Halpern A.L."/>
            <person name="Lee A.P."/>
            <person name="Johnson J."/>
            <person name="Dandona N."/>
            <person name="Viswanathan L.D."/>
            <person name="Tay A."/>
            <person name="Venter J.C."/>
            <person name="Strausberg R.L."/>
            <person name="Brenner S."/>
        </authorList>
    </citation>
    <scope>NUCLEOTIDE SEQUENCE [LARGE SCALE GENOMIC DNA]</scope>
</reference>
<feature type="compositionally biased region" description="Basic and acidic residues" evidence="12">
    <location>
        <begin position="509"/>
        <end position="519"/>
    </location>
</feature>
<proteinExistence type="inferred from homology"/>
<evidence type="ECO:0000256" key="8">
    <source>
        <dbReference type="ARBA" id="ARBA00023125"/>
    </source>
</evidence>
<evidence type="ECO:0000256" key="11">
    <source>
        <dbReference type="PROSITE-ProRule" id="PRU00042"/>
    </source>
</evidence>
<feature type="region of interest" description="Disordered" evidence="12">
    <location>
        <begin position="238"/>
        <end position="258"/>
    </location>
</feature>
<feature type="region of interest" description="Disordered" evidence="12">
    <location>
        <begin position="1"/>
        <end position="27"/>
    </location>
</feature>
<keyword evidence="15" id="KW-1185">Reference proteome</keyword>
<dbReference type="InterPro" id="IPR036236">
    <property type="entry name" value="Znf_C2H2_sf"/>
</dbReference>
<dbReference type="PROSITE" id="PS00028">
    <property type="entry name" value="ZINC_FINGER_C2H2_1"/>
    <property type="match status" value="4"/>
</dbReference>
<dbReference type="GeneTree" id="ENSGT00940000159884"/>
<evidence type="ECO:0000259" key="13">
    <source>
        <dbReference type="PROSITE" id="PS50157"/>
    </source>
</evidence>
<feature type="region of interest" description="Disordered" evidence="12">
    <location>
        <begin position="735"/>
        <end position="775"/>
    </location>
</feature>
<protein>
    <submittedName>
        <fullName evidence="14">Zinc finger protein 217</fullName>
    </submittedName>
</protein>
<dbReference type="PANTHER" id="PTHR45925:SF4">
    <property type="entry name" value="ZINC FINGER PROTEIN 217"/>
    <property type="match status" value="1"/>
</dbReference>
<evidence type="ECO:0000256" key="9">
    <source>
        <dbReference type="ARBA" id="ARBA00023163"/>
    </source>
</evidence>
<keyword evidence="4" id="KW-0677">Repeat</keyword>
<dbReference type="Pfam" id="PF00096">
    <property type="entry name" value="zf-C2H2"/>
    <property type="match status" value="1"/>
</dbReference>
<dbReference type="GO" id="GO:0000981">
    <property type="term" value="F:DNA-binding transcription factor activity, RNA polymerase II-specific"/>
    <property type="evidence" value="ECO:0007669"/>
    <property type="project" value="TreeGrafter"/>
</dbReference>
<feature type="region of interest" description="Disordered" evidence="12">
    <location>
        <begin position="501"/>
        <end position="542"/>
    </location>
</feature>
<evidence type="ECO:0000256" key="4">
    <source>
        <dbReference type="ARBA" id="ARBA00022737"/>
    </source>
</evidence>
<evidence type="ECO:0000313" key="15">
    <source>
        <dbReference type="Proteomes" id="UP000314986"/>
    </source>
</evidence>
<organism evidence="14 15">
    <name type="scientific">Callorhinchus milii</name>
    <name type="common">Ghost shark</name>
    <dbReference type="NCBI Taxonomy" id="7868"/>
    <lineage>
        <taxon>Eukaryota</taxon>
        <taxon>Metazoa</taxon>
        <taxon>Chordata</taxon>
        <taxon>Craniata</taxon>
        <taxon>Vertebrata</taxon>
        <taxon>Chondrichthyes</taxon>
        <taxon>Holocephali</taxon>
        <taxon>Chimaeriformes</taxon>
        <taxon>Callorhinchidae</taxon>
        <taxon>Callorhinchus</taxon>
    </lineage>
</organism>
<dbReference type="Proteomes" id="UP000314986">
    <property type="component" value="Unassembled WGS sequence"/>
</dbReference>
<dbReference type="GO" id="GO:0008270">
    <property type="term" value="F:zinc ion binding"/>
    <property type="evidence" value="ECO:0007669"/>
    <property type="project" value="UniProtKB-KW"/>
</dbReference>
<dbReference type="InterPro" id="IPR013087">
    <property type="entry name" value="Znf_C2H2_type"/>
</dbReference>
<comment type="similarity">
    <text evidence="2">Belongs to the krueppel C2H2-type zinc-finger protein family.</text>
</comment>
<feature type="compositionally biased region" description="Polar residues" evidence="12">
    <location>
        <begin position="436"/>
        <end position="447"/>
    </location>
</feature>
<evidence type="ECO:0000313" key="14">
    <source>
        <dbReference type="Ensembl" id="ENSCMIP00000032441.1"/>
    </source>
</evidence>
<feature type="domain" description="C2H2-type" evidence="13">
    <location>
        <begin position="158"/>
        <end position="185"/>
    </location>
</feature>
<evidence type="ECO:0000256" key="1">
    <source>
        <dbReference type="ARBA" id="ARBA00004123"/>
    </source>
</evidence>
<feature type="domain" description="C2H2-type" evidence="13">
    <location>
        <begin position="482"/>
        <end position="510"/>
    </location>
</feature>
<feature type="region of interest" description="Disordered" evidence="12">
    <location>
        <begin position="679"/>
        <end position="710"/>
    </location>
</feature>
<keyword evidence="5 11" id="KW-0863">Zinc-finger</keyword>
<feature type="region of interest" description="Disordered" evidence="12">
    <location>
        <begin position="315"/>
        <end position="340"/>
    </location>
</feature>
<evidence type="ECO:0000256" key="6">
    <source>
        <dbReference type="ARBA" id="ARBA00022833"/>
    </source>
</evidence>
<dbReference type="PROSITE" id="PS50157">
    <property type="entry name" value="ZINC_FINGER_C2H2_2"/>
    <property type="match status" value="4"/>
</dbReference>
<reference evidence="15" key="3">
    <citation type="journal article" date="2014" name="Nature">
        <title>Elephant shark genome provides unique insights into gnathostome evolution.</title>
        <authorList>
            <consortium name="International Elephant Shark Genome Sequencing Consortium"/>
            <person name="Venkatesh B."/>
            <person name="Lee A.P."/>
            <person name="Ravi V."/>
            <person name="Maurya A.K."/>
            <person name="Lian M.M."/>
            <person name="Swann J.B."/>
            <person name="Ohta Y."/>
            <person name="Flajnik M.F."/>
            <person name="Sutoh Y."/>
            <person name="Kasahara M."/>
            <person name="Hoon S."/>
            <person name="Gangu V."/>
            <person name="Roy S.W."/>
            <person name="Irimia M."/>
            <person name="Korzh V."/>
            <person name="Kondrychyn I."/>
            <person name="Lim Z.W."/>
            <person name="Tay B.H."/>
            <person name="Tohari S."/>
            <person name="Kong K.W."/>
            <person name="Ho S."/>
            <person name="Lorente-Galdos B."/>
            <person name="Quilez J."/>
            <person name="Marques-Bonet T."/>
            <person name="Raney B.J."/>
            <person name="Ingham P.W."/>
            <person name="Tay A."/>
            <person name="Hillier L.W."/>
            <person name="Minx P."/>
            <person name="Boehm T."/>
            <person name="Wilson R.K."/>
            <person name="Brenner S."/>
            <person name="Warren W.C."/>
        </authorList>
    </citation>
    <scope>NUCLEOTIDE SEQUENCE [LARGE SCALE GENOMIC DNA]</scope>
</reference>
<keyword evidence="3" id="KW-0479">Metal-binding</keyword>
<dbReference type="Gene3D" id="3.30.160.60">
    <property type="entry name" value="Classic Zinc Finger"/>
    <property type="match status" value="3"/>
</dbReference>
<dbReference type="PANTHER" id="PTHR45925">
    <property type="entry name" value="ZINC FINGER PROTEIN"/>
    <property type="match status" value="1"/>
</dbReference>
<dbReference type="AlphaFoldDB" id="A0A4W3IYK4"/>
<keyword evidence="10" id="KW-0539">Nucleus</keyword>
<dbReference type="GO" id="GO:0005634">
    <property type="term" value="C:nucleus"/>
    <property type="evidence" value="ECO:0007669"/>
    <property type="project" value="UniProtKB-SubCell"/>
</dbReference>
<feature type="compositionally biased region" description="Basic and acidic residues" evidence="12">
    <location>
        <begin position="448"/>
        <end position="460"/>
    </location>
</feature>
<evidence type="ECO:0000256" key="3">
    <source>
        <dbReference type="ARBA" id="ARBA00022723"/>
    </source>
</evidence>
<keyword evidence="6" id="KW-0862">Zinc</keyword>
<reference evidence="14" key="4">
    <citation type="submission" date="2025-08" db="UniProtKB">
        <authorList>
            <consortium name="Ensembl"/>
        </authorList>
    </citation>
    <scope>IDENTIFICATION</scope>
</reference>
<dbReference type="FunFam" id="3.30.160.60:FF:001038">
    <property type="entry name" value="Zinc finger protein 217"/>
    <property type="match status" value="1"/>
</dbReference>
<dbReference type="Ensembl" id="ENSCMIT00000032933.1">
    <property type="protein sequence ID" value="ENSCMIP00000032441.1"/>
    <property type="gene ID" value="ENSCMIG00000013856.1"/>
</dbReference>
<dbReference type="GO" id="GO:0000978">
    <property type="term" value="F:RNA polymerase II cis-regulatory region sequence-specific DNA binding"/>
    <property type="evidence" value="ECO:0007669"/>
    <property type="project" value="TreeGrafter"/>
</dbReference>
<evidence type="ECO:0000256" key="12">
    <source>
        <dbReference type="SAM" id="MobiDB-lite"/>
    </source>
</evidence>
<keyword evidence="9" id="KW-0804">Transcription</keyword>
<comment type="subcellular location">
    <subcellularLocation>
        <location evidence="1">Nucleus</location>
    </subcellularLocation>
</comment>
<evidence type="ECO:0000256" key="5">
    <source>
        <dbReference type="ARBA" id="ARBA00022771"/>
    </source>
</evidence>
<dbReference type="SUPFAM" id="SSF57667">
    <property type="entry name" value="beta-beta-alpha zinc fingers"/>
    <property type="match status" value="2"/>
</dbReference>
<feature type="domain" description="C2H2-type" evidence="13">
    <location>
        <begin position="215"/>
        <end position="242"/>
    </location>
</feature>
<evidence type="ECO:0000256" key="2">
    <source>
        <dbReference type="ARBA" id="ARBA00006991"/>
    </source>
</evidence>
<feature type="domain" description="C2H2-type" evidence="13">
    <location>
        <begin position="393"/>
        <end position="420"/>
    </location>
</feature>
<feature type="region of interest" description="Disordered" evidence="12">
    <location>
        <begin position="414"/>
        <end position="474"/>
    </location>
</feature>